<dbReference type="EMBL" id="BART01019373">
    <property type="protein sequence ID" value="GAG85370.1"/>
    <property type="molecule type" value="Genomic_DNA"/>
</dbReference>
<organism evidence="1">
    <name type="scientific">marine sediment metagenome</name>
    <dbReference type="NCBI Taxonomy" id="412755"/>
    <lineage>
        <taxon>unclassified sequences</taxon>
        <taxon>metagenomes</taxon>
        <taxon>ecological metagenomes</taxon>
    </lineage>
</organism>
<proteinExistence type="predicted"/>
<gene>
    <name evidence="1" type="ORF">S01H4_36276</name>
</gene>
<evidence type="ECO:0000313" key="1">
    <source>
        <dbReference type="EMBL" id="GAG85370.1"/>
    </source>
</evidence>
<name>X1ARL4_9ZZZZ</name>
<accession>X1ARL4</accession>
<reference evidence="1" key="1">
    <citation type="journal article" date="2014" name="Front. Microbiol.">
        <title>High frequency of phylogenetically diverse reductive dehalogenase-homologous genes in deep subseafloor sedimentary metagenomes.</title>
        <authorList>
            <person name="Kawai M."/>
            <person name="Futagami T."/>
            <person name="Toyoda A."/>
            <person name="Takaki Y."/>
            <person name="Nishi S."/>
            <person name="Hori S."/>
            <person name="Arai W."/>
            <person name="Tsubouchi T."/>
            <person name="Morono Y."/>
            <person name="Uchiyama I."/>
            <person name="Ito T."/>
            <person name="Fujiyama A."/>
            <person name="Inagaki F."/>
            <person name="Takami H."/>
        </authorList>
    </citation>
    <scope>NUCLEOTIDE SEQUENCE</scope>
    <source>
        <strain evidence="1">Expedition CK06-06</strain>
    </source>
</reference>
<comment type="caution">
    <text evidence="1">The sequence shown here is derived from an EMBL/GenBank/DDBJ whole genome shotgun (WGS) entry which is preliminary data.</text>
</comment>
<dbReference type="AlphaFoldDB" id="X1ARL4"/>
<sequence length="50" mass="5908">MLRQIYFILDNEIIYHRSYAKGIEPSLLINVYLNIKKDAFTKFAEETGNL</sequence>
<protein>
    <submittedName>
        <fullName evidence="1">Uncharacterized protein</fullName>
    </submittedName>
</protein>